<dbReference type="Pfam" id="PF03600">
    <property type="entry name" value="CitMHS"/>
    <property type="match status" value="1"/>
</dbReference>
<comment type="caution">
    <text evidence="9">The sequence shown here is derived from an EMBL/GenBank/DDBJ whole genome shotgun (WGS) entry which is preliminary data.</text>
</comment>
<dbReference type="GO" id="GO:0006813">
    <property type="term" value="P:potassium ion transport"/>
    <property type="evidence" value="ECO:0007669"/>
    <property type="project" value="InterPro"/>
</dbReference>
<keyword evidence="4" id="KW-0677">Repeat</keyword>
<feature type="transmembrane region" description="Helical" evidence="7">
    <location>
        <begin position="136"/>
        <end position="161"/>
    </location>
</feature>
<dbReference type="STRING" id="1194083.BN12_40019"/>
<protein>
    <submittedName>
        <fullName evidence="9">Putative Transporter, sodium/sulfate symporter family</fullName>
    </submittedName>
</protein>
<dbReference type="InterPro" id="IPR051679">
    <property type="entry name" value="DASS-Related_Transporters"/>
</dbReference>
<evidence type="ECO:0000256" key="7">
    <source>
        <dbReference type="SAM" id="Phobius"/>
    </source>
</evidence>
<feature type="transmembrane region" description="Helical" evidence="7">
    <location>
        <begin position="53"/>
        <end position="72"/>
    </location>
</feature>
<gene>
    <name evidence="9" type="ORF">BN12_40019</name>
</gene>
<dbReference type="Proteomes" id="UP000035721">
    <property type="component" value="Unassembled WGS sequence"/>
</dbReference>
<evidence type="ECO:0000313" key="10">
    <source>
        <dbReference type="Proteomes" id="UP000035721"/>
    </source>
</evidence>
<evidence type="ECO:0000256" key="3">
    <source>
        <dbReference type="ARBA" id="ARBA00022692"/>
    </source>
</evidence>
<feature type="transmembrane region" description="Helical" evidence="7">
    <location>
        <begin position="465"/>
        <end position="484"/>
    </location>
</feature>
<accession>A0A077M4J5</accession>
<evidence type="ECO:0000256" key="2">
    <source>
        <dbReference type="ARBA" id="ARBA00022448"/>
    </source>
</evidence>
<keyword evidence="3 7" id="KW-0812">Transmembrane</keyword>
<feature type="transmembrane region" description="Helical" evidence="7">
    <location>
        <begin position="27"/>
        <end position="46"/>
    </location>
</feature>
<dbReference type="GO" id="GO:0055085">
    <property type="term" value="P:transmembrane transport"/>
    <property type="evidence" value="ECO:0007669"/>
    <property type="project" value="InterPro"/>
</dbReference>
<feature type="transmembrane region" description="Helical" evidence="7">
    <location>
        <begin position="173"/>
        <end position="196"/>
    </location>
</feature>
<dbReference type="Gene3D" id="3.30.70.1450">
    <property type="entry name" value="Regulator of K+ conductance, C-terminal domain"/>
    <property type="match status" value="1"/>
</dbReference>
<organism evidence="9 10">
    <name type="scientific">Nostocoides japonicum T1-X7</name>
    <dbReference type="NCBI Taxonomy" id="1194083"/>
    <lineage>
        <taxon>Bacteria</taxon>
        <taxon>Bacillati</taxon>
        <taxon>Actinomycetota</taxon>
        <taxon>Actinomycetes</taxon>
        <taxon>Micrococcales</taxon>
        <taxon>Intrasporangiaceae</taxon>
        <taxon>Nostocoides</taxon>
    </lineage>
</organism>
<name>A0A077M4J5_9MICO</name>
<dbReference type="InterPro" id="IPR036721">
    <property type="entry name" value="RCK_C_sf"/>
</dbReference>
<feature type="transmembrane region" description="Helical" evidence="7">
    <location>
        <begin position="92"/>
        <end position="115"/>
    </location>
</feature>
<evidence type="ECO:0000256" key="4">
    <source>
        <dbReference type="ARBA" id="ARBA00022737"/>
    </source>
</evidence>
<reference evidence="9 10" key="1">
    <citation type="journal article" date="2013" name="ISME J.">
        <title>A metabolic model for members of the genus Tetrasphaera involved in enhanced biological phosphorus removal.</title>
        <authorList>
            <person name="Kristiansen R."/>
            <person name="Nguyen H.T.T."/>
            <person name="Saunders A.M."/>
            <person name="Nielsen J.L."/>
            <person name="Wimmer R."/>
            <person name="Le V.Q."/>
            <person name="McIlroy S.J."/>
            <person name="Petrovski S."/>
            <person name="Seviour R.J."/>
            <person name="Calteau A."/>
            <person name="Nielsen K.L."/>
            <person name="Nielsen P.H."/>
        </authorList>
    </citation>
    <scope>NUCLEOTIDE SEQUENCE [LARGE SCALE GENOMIC DNA]</scope>
    <source>
        <strain evidence="9 10">T1-X7</strain>
    </source>
</reference>
<dbReference type="SUPFAM" id="SSF116726">
    <property type="entry name" value="TrkA C-terminal domain-like"/>
    <property type="match status" value="1"/>
</dbReference>
<feature type="transmembrane region" description="Helical" evidence="7">
    <location>
        <begin position="439"/>
        <end position="458"/>
    </location>
</feature>
<keyword evidence="10" id="KW-1185">Reference proteome</keyword>
<dbReference type="RefSeq" id="WP_048549684.1">
    <property type="nucleotide sequence ID" value="NZ_HF570958.1"/>
</dbReference>
<keyword evidence="2" id="KW-0813">Transport</keyword>
<proteinExistence type="predicted"/>
<comment type="subcellular location">
    <subcellularLocation>
        <location evidence="1">Membrane</location>
        <topology evidence="1">Multi-pass membrane protein</topology>
    </subcellularLocation>
</comment>
<dbReference type="PANTHER" id="PTHR43652:SF2">
    <property type="entry name" value="BASIC AMINO ACID ANTIPORTER YFCC-RELATED"/>
    <property type="match status" value="1"/>
</dbReference>
<keyword evidence="5 7" id="KW-1133">Transmembrane helix</keyword>
<dbReference type="InterPro" id="IPR004680">
    <property type="entry name" value="Cit_transptr-like_dom"/>
</dbReference>
<evidence type="ECO:0000259" key="8">
    <source>
        <dbReference type="Pfam" id="PF03600"/>
    </source>
</evidence>
<dbReference type="GO" id="GO:0005886">
    <property type="term" value="C:plasma membrane"/>
    <property type="evidence" value="ECO:0007669"/>
    <property type="project" value="TreeGrafter"/>
</dbReference>
<feature type="transmembrane region" description="Helical" evidence="7">
    <location>
        <begin position="413"/>
        <end position="433"/>
    </location>
</feature>
<dbReference type="AlphaFoldDB" id="A0A077M4J5"/>
<evidence type="ECO:0000256" key="5">
    <source>
        <dbReference type="ARBA" id="ARBA00022989"/>
    </source>
</evidence>
<keyword evidence="6 7" id="KW-0472">Membrane</keyword>
<feature type="domain" description="Citrate transporter-like" evidence="8">
    <location>
        <begin position="14"/>
        <end position="382"/>
    </location>
</feature>
<evidence type="ECO:0000313" key="9">
    <source>
        <dbReference type="EMBL" id="CCH79049.1"/>
    </source>
</evidence>
<sequence length="554" mass="56994">MAVVAAVLVVVTLIVLTAGWTPPVIALGSAVVIAGLLGIAPPRELFSGLSNGGVITVGAMLVIAKGIVQTGLVDRLTRALLMSVTSARSATLRLALPLGVASGLMNTTPIVAMLVPASKQLEQTRSIPARELMLPLAHLTTLTGSITLIGTSSNLLIAGIADDGGVTMTMLSFAPVALPVALAGLGVLIVTGPRMLRGSGLARPERREWHVEIPIGEGALAADRTADELGLGSARDYRLTSVRRDGDALTPETVIAVRDILVFQATEAGIRALWASPVFGLSAQRLFAVSVRTGATGTLNDLGMDDDIEVIAARTTTSLHRTELVPGATCYVAAHRAEIVDRSEYVTLWQDVASRVPQPRNTWKAVTILGAVVLPASFGLAPIELTSVGGALLMVLTGVLTPRSAARALDGNMLGILAGSVGLGVIVLESGLADVLAHTIQGLVAGSAALVIVVFGIVTVLLTNVVSNAAAAAILTPVAIAVAVDVQMDPVILLALVGTCISFTFLNPFAHQTNLMVIGPIGYTRAEFTRFGTPLLVVGLVIACAVGTLLVSLT</sequence>
<evidence type="ECO:0000256" key="1">
    <source>
        <dbReference type="ARBA" id="ARBA00004141"/>
    </source>
</evidence>
<feature type="transmembrane region" description="Helical" evidence="7">
    <location>
        <begin position="531"/>
        <end position="553"/>
    </location>
</feature>
<dbReference type="PANTHER" id="PTHR43652">
    <property type="entry name" value="BASIC AMINO ACID ANTIPORTER YFCC-RELATED"/>
    <property type="match status" value="1"/>
</dbReference>
<feature type="transmembrane region" description="Helical" evidence="7">
    <location>
        <begin position="490"/>
        <end position="510"/>
    </location>
</feature>
<feature type="transmembrane region" description="Helical" evidence="7">
    <location>
        <begin position="389"/>
        <end position="406"/>
    </location>
</feature>
<evidence type="ECO:0000256" key="6">
    <source>
        <dbReference type="ARBA" id="ARBA00023136"/>
    </source>
</evidence>
<dbReference type="OrthoDB" id="9809303at2"/>
<dbReference type="EMBL" id="CAJB01000334">
    <property type="protein sequence ID" value="CCH79049.1"/>
    <property type="molecule type" value="Genomic_DNA"/>
</dbReference>